<dbReference type="GO" id="GO:0046873">
    <property type="term" value="F:metal ion transmembrane transporter activity"/>
    <property type="evidence" value="ECO:0007669"/>
    <property type="project" value="InterPro"/>
</dbReference>
<evidence type="ECO:0000313" key="8">
    <source>
        <dbReference type="Proteomes" id="UP001285441"/>
    </source>
</evidence>
<feature type="region of interest" description="Disordered" evidence="5">
    <location>
        <begin position="1"/>
        <end position="39"/>
    </location>
</feature>
<dbReference type="GO" id="GO:0016020">
    <property type="term" value="C:membrane"/>
    <property type="evidence" value="ECO:0007669"/>
    <property type="project" value="UniProtKB-SubCell"/>
</dbReference>
<feature type="transmembrane region" description="Helical" evidence="6">
    <location>
        <begin position="588"/>
        <end position="614"/>
    </location>
</feature>
<dbReference type="Pfam" id="PF01544">
    <property type="entry name" value="CorA"/>
    <property type="match status" value="1"/>
</dbReference>
<proteinExistence type="predicted"/>
<feature type="transmembrane region" description="Helical" evidence="6">
    <location>
        <begin position="626"/>
        <end position="648"/>
    </location>
</feature>
<evidence type="ECO:0000256" key="5">
    <source>
        <dbReference type="SAM" id="MobiDB-lite"/>
    </source>
</evidence>
<keyword evidence="2 6" id="KW-0812">Transmembrane</keyword>
<dbReference type="SUPFAM" id="SSF144083">
    <property type="entry name" value="Magnesium transport protein CorA, transmembrane region"/>
    <property type="match status" value="1"/>
</dbReference>
<reference evidence="7" key="2">
    <citation type="submission" date="2023-06" db="EMBL/GenBank/DDBJ databases">
        <authorList>
            <consortium name="Lawrence Berkeley National Laboratory"/>
            <person name="Haridas S."/>
            <person name="Hensen N."/>
            <person name="Bonometti L."/>
            <person name="Westerberg I."/>
            <person name="Brannstrom I.O."/>
            <person name="Guillou S."/>
            <person name="Cros-Aarteil S."/>
            <person name="Calhoun S."/>
            <person name="Kuo A."/>
            <person name="Mondo S."/>
            <person name="Pangilinan J."/>
            <person name="Riley R."/>
            <person name="LaButti K."/>
            <person name="Andreopoulos B."/>
            <person name="Lipzen A."/>
            <person name="Chen C."/>
            <person name="Yanf M."/>
            <person name="Daum C."/>
            <person name="Ng V."/>
            <person name="Clum A."/>
            <person name="Steindorff A."/>
            <person name="Ohm R."/>
            <person name="Martin F."/>
            <person name="Silar P."/>
            <person name="Natvig D."/>
            <person name="Lalanne C."/>
            <person name="Gautier V."/>
            <person name="Ament-velasquez S.L."/>
            <person name="Kruys A."/>
            <person name="Hutchinson M.I."/>
            <person name="Powell A.J."/>
            <person name="Barry K."/>
            <person name="Miller A.N."/>
            <person name="Grigoriev I.V."/>
            <person name="Debuchy R."/>
            <person name="Gladieux P."/>
            <person name="Thoren M.H."/>
            <person name="Johannesson H."/>
        </authorList>
    </citation>
    <scope>NUCLEOTIDE SEQUENCE</scope>
    <source>
        <strain evidence="7">CBS 232.78</strain>
    </source>
</reference>
<protein>
    <submittedName>
        <fullName evidence="7">Uncharacterized protein</fullName>
    </submittedName>
</protein>
<keyword evidence="8" id="KW-1185">Reference proteome</keyword>
<dbReference type="Gene3D" id="1.20.58.340">
    <property type="entry name" value="Magnesium transport protein CorA, transmembrane region"/>
    <property type="match status" value="1"/>
</dbReference>
<evidence type="ECO:0000256" key="6">
    <source>
        <dbReference type="SAM" id="Phobius"/>
    </source>
</evidence>
<feature type="region of interest" description="Disordered" evidence="5">
    <location>
        <begin position="676"/>
        <end position="716"/>
    </location>
</feature>
<organism evidence="7 8">
    <name type="scientific">Podospora didyma</name>
    <dbReference type="NCBI Taxonomy" id="330526"/>
    <lineage>
        <taxon>Eukaryota</taxon>
        <taxon>Fungi</taxon>
        <taxon>Dikarya</taxon>
        <taxon>Ascomycota</taxon>
        <taxon>Pezizomycotina</taxon>
        <taxon>Sordariomycetes</taxon>
        <taxon>Sordariomycetidae</taxon>
        <taxon>Sordariales</taxon>
        <taxon>Podosporaceae</taxon>
        <taxon>Podospora</taxon>
    </lineage>
</organism>
<keyword evidence="3 6" id="KW-1133">Transmembrane helix</keyword>
<evidence type="ECO:0000256" key="3">
    <source>
        <dbReference type="ARBA" id="ARBA00022989"/>
    </source>
</evidence>
<comment type="caution">
    <text evidence="7">The sequence shown here is derived from an EMBL/GenBank/DDBJ whole genome shotgun (WGS) entry which is preliminary data.</text>
</comment>
<sequence>MDMDAVVGASPPDHDPGEGSSGTTQPPLSCTQHHHHPHPCDGNACQTASLELLHETRQLQATQQKILALLERAIVPKIEVTSEDVRQMLIPWRERRKITEMVAIEKEFLDSIWPTEQNVHTGFDAIKSRLFYNLKWRQLKPSNVYYSLGTEGFEPSLSLSENWESELQLRFGNMWPDRTWPLPLGPEANDMRCFYHLGRDETSEFPIIKELAQMDSVDEINRSNVVGIIGEICCHRMHDGPAILIFRQIALAACLFRSAEHDGVLFGVDIHRRMFGEAHLMPWGKVSYPIPFCRHKPRYEWVVPDLDTPRPLYLDHSIRSFESRDVFFYGPRPAGIRASRQSALLRRPDDGQTLELTEKRFSLQLRISTTTGSHGSYSIISFMDLREMWKPRFQENNRGHDPRWKRFGLHVPPPCFTGLAVFQFQLCSIIVAWQKDWKEILDSVEEMVSLQIEDIADAKYRRSLMYDTLDLERSDFYFGILQILRIFWESINETTTHLEELARIANVSEEGMIEWVDFVDEDNASYRAAVEETLRFNWAKVLTLQRNAADLFLARISAKTEDIKSLRDGLFNAQSVREAIKGTQINQYLLVFTIVTIIYLPPTFVATFYGMHLFDADDSTENQRRFFIVFGAVSGLTYLLALVGLSGINRSEKLKEVASKLKEFWHNKLAAEPTAQTNSAAAGDATGSETRPSWFRRTMHLRRRRRDEEKGKQPAT</sequence>
<dbReference type="InterPro" id="IPR002523">
    <property type="entry name" value="MgTranspt_CorA/ZnTranspt_ZntB"/>
</dbReference>
<accession>A0AAE0NI75</accession>
<gene>
    <name evidence="7" type="ORF">B0H63DRAFT_476879</name>
</gene>
<dbReference type="Proteomes" id="UP001285441">
    <property type="component" value="Unassembled WGS sequence"/>
</dbReference>
<dbReference type="AlphaFoldDB" id="A0AAE0NI75"/>
<feature type="compositionally biased region" description="Polar residues" evidence="5">
    <location>
        <begin position="21"/>
        <end position="31"/>
    </location>
</feature>
<dbReference type="InterPro" id="IPR045863">
    <property type="entry name" value="CorA_TM1_TM2"/>
</dbReference>
<evidence type="ECO:0000313" key="7">
    <source>
        <dbReference type="EMBL" id="KAK3381920.1"/>
    </source>
</evidence>
<evidence type="ECO:0000256" key="1">
    <source>
        <dbReference type="ARBA" id="ARBA00004141"/>
    </source>
</evidence>
<evidence type="ECO:0000256" key="4">
    <source>
        <dbReference type="ARBA" id="ARBA00023136"/>
    </source>
</evidence>
<evidence type="ECO:0000256" key="2">
    <source>
        <dbReference type="ARBA" id="ARBA00022692"/>
    </source>
</evidence>
<dbReference type="EMBL" id="JAULSW010000005">
    <property type="protein sequence ID" value="KAK3381920.1"/>
    <property type="molecule type" value="Genomic_DNA"/>
</dbReference>
<keyword evidence="4 6" id="KW-0472">Membrane</keyword>
<reference evidence="7" key="1">
    <citation type="journal article" date="2023" name="Mol. Phylogenet. Evol.">
        <title>Genome-scale phylogeny and comparative genomics of the fungal order Sordariales.</title>
        <authorList>
            <person name="Hensen N."/>
            <person name="Bonometti L."/>
            <person name="Westerberg I."/>
            <person name="Brannstrom I.O."/>
            <person name="Guillou S."/>
            <person name="Cros-Aarteil S."/>
            <person name="Calhoun S."/>
            <person name="Haridas S."/>
            <person name="Kuo A."/>
            <person name="Mondo S."/>
            <person name="Pangilinan J."/>
            <person name="Riley R."/>
            <person name="LaButti K."/>
            <person name="Andreopoulos B."/>
            <person name="Lipzen A."/>
            <person name="Chen C."/>
            <person name="Yan M."/>
            <person name="Daum C."/>
            <person name="Ng V."/>
            <person name="Clum A."/>
            <person name="Steindorff A."/>
            <person name="Ohm R.A."/>
            <person name="Martin F."/>
            <person name="Silar P."/>
            <person name="Natvig D.O."/>
            <person name="Lalanne C."/>
            <person name="Gautier V."/>
            <person name="Ament-Velasquez S.L."/>
            <person name="Kruys A."/>
            <person name="Hutchinson M.I."/>
            <person name="Powell A.J."/>
            <person name="Barry K."/>
            <person name="Miller A.N."/>
            <person name="Grigoriev I.V."/>
            <person name="Debuchy R."/>
            <person name="Gladieux P."/>
            <person name="Hiltunen Thoren M."/>
            <person name="Johannesson H."/>
        </authorList>
    </citation>
    <scope>NUCLEOTIDE SEQUENCE</scope>
    <source>
        <strain evidence="7">CBS 232.78</strain>
    </source>
</reference>
<comment type="subcellular location">
    <subcellularLocation>
        <location evidence="1">Membrane</location>
        <topology evidence="1">Multi-pass membrane protein</topology>
    </subcellularLocation>
</comment>
<feature type="compositionally biased region" description="Basic and acidic residues" evidence="5">
    <location>
        <begin position="706"/>
        <end position="716"/>
    </location>
</feature>
<name>A0AAE0NI75_9PEZI</name>